<organism evidence="2 3">
    <name type="scientific">Purpureocillium lilacinum</name>
    <name type="common">Paecilomyces lilacinus</name>
    <dbReference type="NCBI Taxonomy" id="33203"/>
    <lineage>
        <taxon>Eukaryota</taxon>
        <taxon>Fungi</taxon>
        <taxon>Dikarya</taxon>
        <taxon>Ascomycota</taxon>
        <taxon>Pezizomycotina</taxon>
        <taxon>Sordariomycetes</taxon>
        <taxon>Hypocreomycetidae</taxon>
        <taxon>Hypocreales</taxon>
        <taxon>Ophiocordycipitaceae</taxon>
        <taxon>Purpureocillium</taxon>
    </lineage>
</organism>
<reference evidence="2 3" key="1">
    <citation type="journal article" date="2024" name="Microbiol. Resour. Announc.">
        <title>Genome annotations for the ascomycete fungi Trichoderma harzianum, Trichoderma aggressivum, and Purpureocillium lilacinum.</title>
        <authorList>
            <person name="Beijen E.P.W."/>
            <person name="Ohm R.A."/>
        </authorList>
    </citation>
    <scope>NUCLEOTIDE SEQUENCE [LARGE SCALE GENOMIC DNA]</scope>
    <source>
        <strain evidence="2 3">CBS 150709</strain>
    </source>
</reference>
<keyword evidence="3" id="KW-1185">Reference proteome</keyword>
<feature type="region of interest" description="Disordered" evidence="1">
    <location>
        <begin position="128"/>
        <end position="151"/>
    </location>
</feature>
<comment type="caution">
    <text evidence="2">The sequence shown here is derived from an EMBL/GenBank/DDBJ whole genome shotgun (WGS) entry which is preliminary data.</text>
</comment>
<proteinExistence type="predicted"/>
<dbReference type="EMBL" id="JAWRVI010000073">
    <property type="protein sequence ID" value="KAK4081472.1"/>
    <property type="molecule type" value="Genomic_DNA"/>
</dbReference>
<feature type="region of interest" description="Disordered" evidence="1">
    <location>
        <begin position="27"/>
        <end position="52"/>
    </location>
</feature>
<evidence type="ECO:0000313" key="2">
    <source>
        <dbReference type="EMBL" id="KAK4081472.1"/>
    </source>
</evidence>
<name>A0ABR0BJN5_PURLI</name>
<dbReference type="Proteomes" id="UP001287286">
    <property type="component" value="Unassembled WGS sequence"/>
</dbReference>
<sequence length="239" mass="25956">MNPGPFVVIINPRDVCAKSAFSAAATFSVTGPPPHKRVNDSSKRSTADTDFGRAASLPEIAVGSSKKPLSRTTERPWLRRRCRALLPLPPFLDPAQVPAGRVAGGGSSLMRGARRRAWSSQGLFSMQGSAEERGIQRREQSRTRHVHVDGPSHLGPVRNEACYSAFCSRLASNRTHESAQNHARVGTSPTPTPGAAYFLASPWYSTSLDYIPLSSSNASLCVFRIYWLGNMGFTQKPCT</sequence>
<feature type="compositionally biased region" description="Basic and acidic residues" evidence="1">
    <location>
        <begin position="130"/>
        <end position="150"/>
    </location>
</feature>
<feature type="compositionally biased region" description="Basic and acidic residues" evidence="1">
    <location>
        <begin position="37"/>
        <end position="51"/>
    </location>
</feature>
<evidence type="ECO:0000313" key="3">
    <source>
        <dbReference type="Proteomes" id="UP001287286"/>
    </source>
</evidence>
<protein>
    <submittedName>
        <fullName evidence="2">Uncharacterized protein</fullName>
    </submittedName>
</protein>
<accession>A0ABR0BJN5</accession>
<evidence type="ECO:0000256" key="1">
    <source>
        <dbReference type="SAM" id="MobiDB-lite"/>
    </source>
</evidence>
<gene>
    <name evidence="2" type="ORF">Purlil1_11650</name>
</gene>